<gene>
    <name evidence="13" type="ORF">HPP92_021052</name>
</gene>
<reference evidence="13 14" key="1">
    <citation type="journal article" date="2020" name="Nat. Food">
        <title>A phased Vanilla planifolia genome enables genetic improvement of flavour and production.</title>
        <authorList>
            <person name="Hasing T."/>
            <person name="Tang H."/>
            <person name="Brym M."/>
            <person name="Khazi F."/>
            <person name="Huang T."/>
            <person name="Chambers A.H."/>
        </authorList>
    </citation>
    <scope>NUCLEOTIDE SEQUENCE [LARGE SCALE GENOMIC DNA]</scope>
    <source>
        <tissue evidence="13">Leaf</tissue>
    </source>
</reference>
<feature type="region of interest" description="Disordered" evidence="11">
    <location>
        <begin position="194"/>
        <end position="217"/>
    </location>
</feature>
<evidence type="ECO:0000256" key="6">
    <source>
        <dbReference type="ARBA" id="ARBA00023155"/>
    </source>
</evidence>
<keyword evidence="4" id="KW-0175">Coiled coil</keyword>
<dbReference type="PROSITE" id="PS50071">
    <property type="entry name" value="HOMEOBOX_2"/>
    <property type="match status" value="1"/>
</dbReference>
<dbReference type="PROSITE" id="PS00027">
    <property type="entry name" value="HOMEOBOX_1"/>
    <property type="match status" value="1"/>
</dbReference>
<keyword evidence="8 9" id="KW-0539">Nucleus</keyword>
<evidence type="ECO:0000313" key="14">
    <source>
        <dbReference type="Proteomes" id="UP000639772"/>
    </source>
</evidence>
<evidence type="ECO:0000256" key="2">
    <source>
        <dbReference type="ARBA" id="ARBA00006789"/>
    </source>
</evidence>
<dbReference type="Pfam" id="PF00046">
    <property type="entry name" value="Homeodomain"/>
    <property type="match status" value="1"/>
</dbReference>
<evidence type="ECO:0000256" key="4">
    <source>
        <dbReference type="ARBA" id="ARBA00023054"/>
    </source>
</evidence>
<feature type="domain" description="Homeobox" evidence="12">
    <location>
        <begin position="68"/>
        <end position="128"/>
    </location>
</feature>
<dbReference type="Gene3D" id="1.10.10.60">
    <property type="entry name" value="Homeodomain-like"/>
    <property type="match status" value="1"/>
</dbReference>
<sequence>MFTCSSSMKEFSKRQEEKGIWLFGDEVEEKQQDCAKFLVQTQHLLGDHHLFEGNRYPSNSTNKKKKRSQLNKIYHRHTDEQIQQMEEVFKECQHPDEMTRRELSRRVALEPVQIKFWFQNKRTQIKNAEERKENQRLRAANELLLLENNKYKEALKGTACFKCASSIPNSSNLRKQLMLENHKLRQEIARLTTMTAQYKRKPSESSSSSPIRKQSAA</sequence>
<accession>A0A835PXZ9</accession>
<protein>
    <recommendedName>
        <fullName evidence="12">Homeobox domain-containing protein</fullName>
    </recommendedName>
</protein>
<evidence type="ECO:0000256" key="11">
    <source>
        <dbReference type="SAM" id="MobiDB-lite"/>
    </source>
</evidence>
<evidence type="ECO:0000256" key="5">
    <source>
        <dbReference type="ARBA" id="ARBA00023125"/>
    </source>
</evidence>
<dbReference type="AlphaFoldDB" id="A0A835PXZ9"/>
<dbReference type="PANTHER" id="PTHR45654">
    <property type="entry name" value="HOMEOBOX-LEUCINE ZIPPER PROTEIN MERISTEM L1"/>
    <property type="match status" value="1"/>
</dbReference>
<dbReference type="Proteomes" id="UP000639772">
    <property type="component" value="Chromosome 11"/>
</dbReference>
<organism evidence="13 14">
    <name type="scientific">Vanilla planifolia</name>
    <name type="common">Vanilla</name>
    <dbReference type="NCBI Taxonomy" id="51239"/>
    <lineage>
        <taxon>Eukaryota</taxon>
        <taxon>Viridiplantae</taxon>
        <taxon>Streptophyta</taxon>
        <taxon>Embryophyta</taxon>
        <taxon>Tracheophyta</taxon>
        <taxon>Spermatophyta</taxon>
        <taxon>Magnoliopsida</taxon>
        <taxon>Liliopsida</taxon>
        <taxon>Asparagales</taxon>
        <taxon>Orchidaceae</taxon>
        <taxon>Vanilloideae</taxon>
        <taxon>Vanilleae</taxon>
        <taxon>Vanilla</taxon>
    </lineage>
</organism>
<dbReference type="SMART" id="SM00389">
    <property type="entry name" value="HOX"/>
    <property type="match status" value="1"/>
</dbReference>
<evidence type="ECO:0000256" key="8">
    <source>
        <dbReference type="ARBA" id="ARBA00023242"/>
    </source>
</evidence>
<dbReference type="FunFam" id="1.10.10.60:FF:000229">
    <property type="entry name" value="Homeobox-leucine zipper protein HDG1"/>
    <property type="match status" value="1"/>
</dbReference>
<dbReference type="GO" id="GO:0005634">
    <property type="term" value="C:nucleus"/>
    <property type="evidence" value="ECO:0007669"/>
    <property type="project" value="UniProtKB-SubCell"/>
</dbReference>
<dbReference type="InterPro" id="IPR009057">
    <property type="entry name" value="Homeodomain-like_sf"/>
</dbReference>
<keyword evidence="6 9" id="KW-0371">Homeobox</keyword>
<comment type="caution">
    <text evidence="13">The sequence shown here is derived from an EMBL/GenBank/DDBJ whole genome shotgun (WGS) entry which is preliminary data.</text>
</comment>
<dbReference type="InterPro" id="IPR001356">
    <property type="entry name" value="HD"/>
</dbReference>
<keyword evidence="7" id="KW-0804">Transcription</keyword>
<name>A0A835PXZ9_VANPL</name>
<evidence type="ECO:0000259" key="12">
    <source>
        <dbReference type="PROSITE" id="PS50071"/>
    </source>
</evidence>
<evidence type="ECO:0000313" key="13">
    <source>
        <dbReference type="EMBL" id="KAG0462576.1"/>
    </source>
</evidence>
<comment type="similarity">
    <text evidence="2">Belongs to the HD-ZIP homeobox family. Class IV subfamily.</text>
</comment>
<dbReference type="InterPro" id="IPR017970">
    <property type="entry name" value="Homeobox_CS"/>
</dbReference>
<dbReference type="GO" id="GO:0000981">
    <property type="term" value="F:DNA-binding transcription factor activity, RNA polymerase II-specific"/>
    <property type="evidence" value="ECO:0007669"/>
    <property type="project" value="InterPro"/>
</dbReference>
<proteinExistence type="inferred from homology"/>
<evidence type="ECO:0000256" key="9">
    <source>
        <dbReference type="PROSITE-ProRule" id="PRU00108"/>
    </source>
</evidence>
<feature type="DNA-binding region" description="Homeobox" evidence="9">
    <location>
        <begin position="70"/>
        <end position="129"/>
    </location>
</feature>
<dbReference type="EMBL" id="JADCNM010000011">
    <property type="protein sequence ID" value="KAG0462576.1"/>
    <property type="molecule type" value="Genomic_DNA"/>
</dbReference>
<dbReference type="CDD" id="cd00086">
    <property type="entry name" value="homeodomain"/>
    <property type="match status" value="1"/>
</dbReference>
<evidence type="ECO:0000256" key="7">
    <source>
        <dbReference type="ARBA" id="ARBA00023163"/>
    </source>
</evidence>
<keyword evidence="5 9" id="KW-0238">DNA-binding</keyword>
<dbReference type="GO" id="GO:0003677">
    <property type="term" value="F:DNA binding"/>
    <property type="evidence" value="ECO:0007669"/>
    <property type="project" value="UniProtKB-UniRule"/>
</dbReference>
<keyword evidence="3" id="KW-0805">Transcription regulation</keyword>
<dbReference type="OrthoDB" id="786892at2759"/>
<evidence type="ECO:0000256" key="10">
    <source>
        <dbReference type="RuleBase" id="RU000682"/>
    </source>
</evidence>
<evidence type="ECO:0000256" key="3">
    <source>
        <dbReference type="ARBA" id="ARBA00023015"/>
    </source>
</evidence>
<dbReference type="PANTHER" id="PTHR45654:SF77">
    <property type="entry name" value="HOMEOBOX-LEUCINE ZIPPER PROTEIN MERISTEM L1"/>
    <property type="match status" value="1"/>
</dbReference>
<dbReference type="InterPro" id="IPR042160">
    <property type="entry name" value="HD-Zip_IV"/>
</dbReference>
<comment type="subcellular location">
    <subcellularLocation>
        <location evidence="1 9 10">Nucleus</location>
    </subcellularLocation>
</comment>
<evidence type="ECO:0000256" key="1">
    <source>
        <dbReference type="ARBA" id="ARBA00004123"/>
    </source>
</evidence>
<dbReference type="SUPFAM" id="SSF46689">
    <property type="entry name" value="Homeodomain-like"/>
    <property type="match status" value="1"/>
</dbReference>